<dbReference type="SUPFAM" id="SSF52047">
    <property type="entry name" value="RNI-like"/>
    <property type="match status" value="1"/>
</dbReference>
<dbReference type="OMA" id="YACIAEM"/>
<reference evidence="2 3" key="1">
    <citation type="submission" date="2012-10" db="EMBL/GenBank/DDBJ databases">
        <authorList>
            <person name="Zafar N."/>
            <person name="Inman J."/>
            <person name="Hall N."/>
            <person name="Lorenzi H."/>
            <person name="Caler E."/>
        </authorList>
    </citation>
    <scope>NUCLEOTIDE SEQUENCE [LARGE SCALE GENOMIC DNA]</scope>
    <source>
        <strain evidence="2 3">IP1</strain>
    </source>
</reference>
<keyword evidence="3" id="KW-1185">Reference proteome</keyword>
<dbReference type="SMART" id="SM00295">
    <property type="entry name" value="B41"/>
    <property type="match status" value="1"/>
</dbReference>
<dbReference type="VEuPathDB" id="AmoebaDB:EIN_253290"/>
<evidence type="ECO:0000259" key="1">
    <source>
        <dbReference type="PROSITE" id="PS50057"/>
    </source>
</evidence>
<dbReference type="PANTHER" id="PTHR24109:SF3">
    <property type="entry name" value="LEUCINE-RICH REPEAT-CONTAINING PROTEIN 31"/>
    <property type="match status" value="1"/>
</dbReference>
<dbReference type="RefSeq" id="XP_004261836.1">
    <property type="nucleotide sequence ID" value="XM_004261788.1"/>
</dbReference>
<feature type="domain" description="FERM" evidence="1">
    <location>
        <begin position="55"/>
        <end position="335"/>
    </location>
</feature>
<dbReference type="InterPro" id="IPR019748">
    <property type="entry name" value="FERM_central"/>
</dbReference>
<evidence type="ECO:0000313" key="2">
    <source>
        <dbReference type="EMBL" id="ELP95065.1"/>
    </source>
</evidence>
<sequence length="882" mass="98677">MSIADFDKIVIRRKTNQKKKKLRVGLNDLDKDMKDMGSLSKGLQQVEKTGNNISLHLKIYLANKDTINLNVQDTSKVGEVVEQLKAKLGLTFNIFFLCELKDDSKVPIKYFNNTKTLFQEKINDSTILGFRMQWIAPFNASQKGNDKNTDYIFQCLKSRMFYERFPIERKIANALVAVAIQMTLGNYREQESSLIDITQFCNPLVLENFGKENMLRSSMSIHEKLKGQTNITTLKQSFIQMAQRSHSFGATLFDSVLSGKKVHIGIVYDGIIVYLSELIEDLNFYPIADIKSVYSTGDSAVVIFKNGKNLQIKTGRVDKLVQLLSGYFYMAGETSPDVEKPQSLDVALSDKIFDISVKRNEIVFLKNRLAYFHENVQVAAADAYLDMIVPKRVLAAILTAIKQNSNLTSINFASTNLSITQFTVFAQSIDRTFKSRGGKDVQETFNAQELSLSDNFELGKTKEFGEALTLILRSPIALKRLDLGNIGLTEEVAKSLSDGFRACNSLEYLCLADNKEITGSVLQTILRPINKNALFRLDIRSIGINRQDSPNVIRAIMEFPNLQQIIMKNNDISSGGANFCNLVQKLKKLQVFDVRNCQLSKDIVLSILKGLCDSRVLKELHLSGNEGMGSVIDYIADVTEEGKIAKFPPITNLGVASVDLSVGDVKKLLKIMARPIIHLNAIDVSGTKIKGDMSKILEVLLAYEKTNTYISQLGIDDTNISDTSIPYVINYVSATTKLTKLKIGYNTSIFKKGNYACIAEMIRGNKTLKNLHICGMNFPPEQIGAIFDAIVNHPSIVKLALDGNPVGSYMDKIAELLTMSQHLLVIRLRKLESVTKDEIVDWLNNSLPETMSLEKMCLQGNKVVSTDVKKAMDDHPLVHFEF</sequence>
<dbReference type="Pfam" id="PF00373">
    <property type="entry name" value="FERM_M"/>
    <property type="match status" value="1"/>
</dbReference>
<dbReference type="Proteomes" id="UP000014680">
    <property type="component" value="Unassembled WGS sequence"/>
</dbReference>
<dbReference type="InterPro" id="IPR019749">
    <property type="entry name" value="Band_41_domain"/>
</dbReference>
<gene>
    <name evidence="2" type="ORF">EIN_253290</name>
</gene>
<dbReference type="KEGG" id="eiv:EIN_253290"/>
<dbReference type="Gene3D" id="1.20.80.10">
    <property type="match status" value="1"/>
</dbReference>
<organism evidence="2 3">
    <name type="scientific">Entamoeba invadens IP1</name>
    <dbReference type="NCBI Taxonomy" id="370355"/>
    <lineage>
        <taxon>Eukaryota</taxon>
        <taxon>Amoebozoa</taxon>
        <taxon>Evosea</taxon>
        <taxon>Archamoebae</taxon>
        <taxon>Mastigamoebida</taxon>
        <taxon>Entamoebidae</taxon>
        <taxon>Entamoeba</taxon>
    </lineage>
</organism>
<dbReference type="PROSITE" id="PS50057">
    <property type="entry name" value="FERM_3"/>
    <property type="match status" value="1"/>
</dbReference>
<proteinExistence type="predicted"/>
<dbReference type="InterPro" id="IPR042419">
    <property type="entry name" value="LRC31"/>
</dbReference>
<dbReference type="AlphaFoldDB" id="A0A0A1UES4"/>
<dbReference type="GeneID" id="14894000"/>
<dbReference type="OrthoDB" id="120976at2759"/>
<dbReference type="PANTHER" id="PTHR24109">
    <property type="entry name" value="LEUCINE-RICH REPEAT-CONTAINING PROTEIN 31"/>
    <property type="match status" value="1"/>
</dbReference>
<dbReference type="InterPro" id="IPR014352">
    <property type="entry name" value="FERM/acyl-CoA-bd_prot_sf"/>
</dbReference>
<dbReference type="InterPro" id="IPR000299">
    <property type="entry name" value="FERM_domain"/>
</dbReference>
<protein>
    <recommendedName>
        <fullName evidence="1">FERM domain-containing protein</fullName>
    </recommendedName>
</protein>
<dbReference type="EMBL" id="KB206169">
    <property type="protein sequence ID" value="ELP95065.1"/>
    <property type="molecule type" value="Genomic_DNA"/>
</dbReference>
<evidence type="ECO:0000313" key="3">
    <source>
        <dbReference type="Proteomes" id="UP000014680"/>
    </source>
</evidence>
<dbReference type="Gene3D" id="3.80.10.10">
    <property type="entry name" value="Ribonuclease Inhibitor"/>
    <property type="match status" value="2"/>
</dbReference>
<name>A0A0A1UES4_ENTIV</name>
<accession>A0A0A1UES4</accession>
<dbReference type="InterPro" id="IPR032675">
    <property type="entry name" value="LRR_dom_sf"/>
</dbReference>